<evidence type="ECO:0000259" key="6">
    <source>
        <dbReference type="PROSITE" id="PS51898"/>
    </source>
</evidence>
<evidence type="ECO:0000256" key="3">
    <source>
        <dbReference type="ARBA" id="ARBA00023172"/>
    </source>
</evidence>
<feature type="compositionally biased region" description="Basic residues" evidence="5">
    <location>
        <begin position="1"/>
        <end position="13"/>
    </location>
</feature>
<evidence type="ECO:0000256" key="4">
    <source>
        <dbReference type="PROSITE-ProRule" id="PRU01248"/>
    </source>
</evidence>
<dbReference type="PROSITE" id="PS51900">
    <property type="entry name" value="CB"/>
    <property type="match status" value="1"/>
</dbReference>
<evidence type="ECO:0000256" key="2">
    <source>
        <dbReference type="ARBA" id="ARBA00023125"/>
    </source>
</evidence>
<dbReference type="CDD" id="cd00799">
    <property type="entry name" value="INT_Cre_C"/>
    <property type="match status" value="1"/>
</dbReference>
<feature type="region of interest" description="Disordered" evidence="5">
    <location>
        <begin position="1"/>
        <end position="27"/>
    </location>
</feature>
<dbReference type="InterPro" id="IPR011010">
    <property type="entry name" value="DNA_brk_join_enz"/>
</dbReference>
<evidence type="ECO:0000256" key="5">
    <source>
        <dbReference type="SAM" id="MobiDB-lite"/>
    </source>
</evidence>
<gene>
    <name evidence="8" type="ORF">ACFOMG_07920</name>
</gene>
<evidence type="ECO:0000313" key="9">
    <source>
        <dbReference type="Proteomes" id="UP001595722"/>
    </source>
</evidence>
<evidence type="ECO:0000313" key="8">
    <source>
        <dbReference type="EMBL" id="MFC3680036.1"/>
    </source>
</evidence>
<feature type="domain" description="Tyr recombinase" evidence="6">
    <location>
        <begin position="132"/>
        <end position="335"/>
    </location>
</feature>
<organism evidence="8 9">
    <name type="scientific">Bacterioplanoides pacificum</name>
    <dbReference type="NCBI Taxonomy" id="1171596"/>
    <lineage>
        <taxon>Bacteria</taxon>
        <taxon>Pseudomonadati</taxon>
        <taxon>Pseudomonadota</taxon>
        <taxon>Gammaproteobacteria</taxon>
        <taxon>Oceanospirillales</taxon>
        <taxon>Oceanospirillaceae</taxon>
        <taxon>Bacterioplanoides</taxon>
    </lineage>
</organism>
<dbReference type="PANTHER" id="PTHR34605">
    <property type="entry name" value="PHAGE_INTEGRASE DOMAIN-CONTAINING PROTEIN"/>
    <property type="match status" value="1"/>
</dbReference>
<feature type="domain" description="Core-binding (CB)" evidence="7">
    <location>
        <begin position="29"/>
        <end position="104"/>
    </location>
</feature>
<dbReference type="Pfam" id="PF00589">
    <property type="entry name" value="Phage_integrase"/>
    <property type="match status" value="1"/>
</dbReference>
<dbReference type="EMBL" id="JBHRYB010000005">
    <property type="protein sequence ID" value="MFC3680036.1"/>
    <property type="molecule type" value="Genomic_DNA"/>
</dbReference>
<protein>
    <submittedName>
        <fullName evidence="8">Site-specific integrase</fullName>
    </submittedName>
</protein>
<keyword evidence="9" id="KW-1185">Reference proteome</keyword>
<dbReference type="PROSITE" id="PS51898">
    <property type="entry name" value="TYR_RECOMBINASE"/>
    <property type="match status" value="1"/>
</dbReference>
<keyword evidence="2 4" id="KW-0238">DNA-binding</keyword>
<dbReference type="SUPFAM" id="SSF56349">
    <property type="entry name" value="DNA breaking-rejoining enzymes"/>
    <property type="match status" value="1"/>
</dbReference>
<reference evidence="9" key="1">
    <citation type="journal article" date="2019" name="Int. J. Syst. Evol. Microbiol.">
        <title>The Global Catalogue of Microorganisms (GCM) 10K type strain sequencing project: providing services to taxonomists for standard genome sequencing and annotation.</title>
        <authorList>
            <consortium name="The Broad Institute Genomics Platform"/>
            <consortium name="The Broad Institute Genome Sequencing Center for Infectious Disease"/>
            <person name="Wu L."/>
            <person name="Ma J."/>
        </authorList>
    </citation>
    <scope>NUCLEOTIDE SEQUENCE [LARGE SCALE GENOMIC DNA]</scope>
    <source>
        <strain evidence="9">KCTC 42424</strain>
    </source>
</reference>
<dbReference type="InterPro" id="IPR044068">
    <property type="entry name" value="CB"/>
</dbReference>
<dbReference type="PANTHER" id="PTHR34605:SF3">
    <property type="entry name" value="P CELL-TYPE AGGLUTINATION PROTEIN MAP4-LIKE-RELATED"/>
    <property type="match status" value="1"/>
</dbReference>
<name>A0ABV7VR96_9GAMM</name>
<dbReference type="InterPro" id="IPR002104">
    <property type="entry name" value="Integrase_catalytic"/>
</dbReference>
<evidence type="ECO:0000256" key="1">
    <source>
        <dbReference type="ARBA" id="ARBA00022908"/>
    </source>
</evidence>
<dbReference type="Proteomes" id="UP001595722">
    <property type="component" value="Unassembled WGS sequence"/>
</dbReference>
<keyword evidence="3" id="KW-0233">DNA recombination</keyword>
<dbReference type="SUPFAM" id="SSF47823">
    <property type="entry name" value="lambda integrase-like, N-terminal domain"/>
    <property type="match status" value="1"/>
</dbReference>
<dbReference type="InterPro" id="IPR052925">
    <property type="entry name" value="Phage_Integrase-like_Recomb"/>
</dbReference>
<keyword evidence="1" id="KW-0229">DNA integration</keyword>
<dbReference type="InterPro" id="IPR013762">
    <property type="entry name" value="Integrase-like_cat_sf"/>
</dbReference>
<dbReference type="RefSeq" id="WP_376865869.1">
    <property type="nucleotide sequence ID" value="NZ_JBHRYB010000005.1"/>
</dbReference>
<dbReference type="Gene3D" id="1.10.150.130">
    <property type="match status" value="1"/>
</dbReference>
<dbReference type="InterPro" id="IPR010998">
    <property type="entry name" value="Integrase_recombinase_N"/>
</dbReference>
<dbReference type="Gene3D" id="1.10.443.10">
    <property type="entry name" value="Intergrase catalytic core"/>
    <property type="match status" value="1"/>
</dbReference>
<comment type="caution">
    <text evidence="8">The sequence shown here is derived from an EMBL/GenBank/DDBJ whole genome shotgun (WGS) entry which is preliminary data.</text>
</comment>
<evidence type="ECO:0000259" key="7">
    <source>
        <dbReference type="PROSITE" id="PS51900"/>
    </source>
</evidence>
<accession>A0ABV7VR96</accession>
<sequence>MKKRLMARQKHASVHPAEALPQERQTQENRLAPGVEEYLRAATRDNTRRSYRAAVEHFEGHWGGLLPATADSVARYLAHYGGQLSLATLKQRLAGLSVWHQQQGFADPTKAPHVRKVIKGIAELHPAKSKQAQPIQLEQLQQLAAYLQQSIEHDDPPQALTALRDRVILLLGFWRAFRSDELVRLEVQHIQAKSGAGMSLWLARSKGDRSLQGRDYQVPALRQLCPVEAYIDWIDAAGLGEGNVFRAIDRWGNISSSGMHPVSITNILRQRLSQVGLMNSKGFSSHSLRRGFASWANGQGWDTRRLMEYVGWRDVQSALRYIDNPTPFAAQWLADAPGKHES</sequence>
<proteinExistence type="predicted"/>